<gene>
    <name evidence="2" type="ORF">FC82_GL002718</name>
</gene>
<accession>A0A0R2B6I7</accession>
<organism evidence="2 3">
    <name type="scientific">Secundilactobacillus collinoides DSM 20515 = JCM 1123</name>
    <dbReference type="NCBI Taxonomy" id="1423733"/>
    <lineage>
        <taxon>Bacteria</taxon>
        <taxon>Bacillati</taxon>
        <taxon>Bacillota</taxon>
        <taxon>Bacilli</taxon>
        <taxon>Lactobacillales</taxon>
        <taxon>Lactobacillaceae</taxon>
        <taxon>Secundilactobacillus</taxon>
    </lineage>
</organism>
<dbReference type="Pfam" id="PF13529">
    <property type="entry name" value="Peptidase_C39_2"/>
    <property type="match status" value="1"/>
</dbReference>
<dbReference type="AlphaFoldDB" id="A0A0R2B6I7"/>
<dbReference type="PATRIC" id="fig|1423733.4.peg.2840"/>
<sequence length="402" mass="43843">MKLITEIDHQKAIVSNQNGTRLIEANGALIDMLSFQDLVTITQVLTDDHQKWAQTRLGLVPLADLIVVPKITVSRPLIDQTIIISQLGGIRGVRAAGDLGARYAFKQTVAIQAVVTATDATYFETASGDLIKQAACHEVGRPMQFTPRPYTATHLQVVTPTGAPVLNAAEQVADRLAAGQVLPITDEVIDNLGQHFLQIDNVQYVAKTNTVLLSNDQPVPISDYLLLGAENIDQLFCGMPNGCEPAALLMGLHWKGEAQNLDYGAFLEQLPIAADYNPYHGFGGDPADDVSGRFEAIFPEPLTKWANRYGRARDVSGADIDQLKDMLTEKNPIVTYVTVGFETPVSEAYTFGRALSNNHAVLLDGRCGDLLHVSDPIDGPYWLPVTTFAKAYNARHWAVELL</sequence>
<evidence type="ECO:0000259" key="1">
    <source>
        <dbReference type="Pfam" id="PF13529"/>
    </source>
</evidence>
<dbReference type="STRING" id="33960.TY91_00330"/>
<evidence type="ECO:0000313" key="3">
    <source>
        <dbReference type="Proteomes" id="UP000051845"/>
    </source>
</evidence>
<dbReference type="Gene3D" id="3.90.70.10">
    <property type="entry name" value="Cysteine proteinases"/>
    <property type="match status" value="1"/>
</dbReference>
<dbReference type="InterPro" id="IPR039564">
    <property type="entry name" value="Peptidase_C39-like"/>
</dbReference>
<reference evidence="2 3" key="1">
    <citation type="journal article" date="2015" name="Genome Announc.">
        <title>Expanding the biotechnology potential of lactobacilli through comparative genomics of 213 strains and associated genera.</title>
        <authorList>
            <person name="Sun Z."/>
            <person name="Harris H.M."/>
            <person name="McCann A."/>
            <person name="Guo C."/>
            <person name="Argimon S."/>
            <person name="Zhang W."/>
            <person name="Yang X."/>
            <person name="Jeffery I.B."/>
            <person name="Cooney J.C."/>
            <person name="Kagawa T.F."/>
            <person name="Liu W."/>
            <person name="Song Y."/>
            <person name="Salvetti E."/>
            <person name="Wrobel A."/>
            <person name="Rasinkangas P."/>
            <person name="Parkhill J."/>
            <person name="Rea M.C."/>
            <person name="O'Sullivan O."/>
            <person name="Ritari J."/>
            <person name="Douillard F.P."/>
            <person name="Paul Ross R."/>
            <person name="Yang R."/>
            <person name="Briner A.E."/>
            <person name="Felis G.E."/>
            <person name="de Vos W.M."/>
            <person name="Barrangou R."/>
            <person name="Klaenhammer T.R."/>
            <person name="Caufield P.W."/>
            <person name="Cui Y."/>
            <person name="Zhang H."/>
            <person name="O'Toole P.W."/>
        </authorList>
    </citation>
    <scope>NUCLEOTIDE SEQUENCE [LARGE SCALE GENOMIC DNA]</scope>
    <source>
        <strain evidence="2 3">DSM 20515</strain>
    </source>
</reference>
<feature type="domain" description="Peptidase C39-like" evidence="1">
    <location>
        <begin position="239"/>
        <end position="376"/>
    </location>
</feature>
<dbReference type="Proteomes" id="UP000051845">
    <property type="component" value="Unassembled WGS sequence"/>
</dbReference>
<dbReference type="RefSeq" id="WP_235809224.1">
    <property type="nucleotide sequence ID" value="NZ_AYYR01000065.1"/>
</dbReference>
<evidence type="ECO:0000313" key="2">
    <source>
        <dbReference type="EMBL" id="KRM74977.1"/>
    </source>
</evidence>
<proteinExistence type="predicted"/>
<protein>
    <recommendedName>
        <fullName evidence="1">Peptidase C39-like domain-containing protein</fullName>
    </recommendedName>
</protein>
<dbReference type="EMBL" id="AYYR01000065">
    <property type="protein sequence ID" value="KRM74977.1"/>
    <property type="molecule type" value="Genomic_DNA"/>
</dbReference>
<comment type="caution">
    <text evidence="2">The sequence shown here is derived from an EMBL/GenBank/DDBJ whole genome shotgun (WGS) entry which is preliminary data.</text>
</comment>
<name>A0A0R2B6I7_SECCO</name>